<reference evidence="2" key="1">
    <citation type="journal article" date="2014" name="Genome Announc.">
        <title>Draft Genome Sequence of ''Candidatus Phytoplasma asteris'' Strain OY-V, an Unculturable Plant-Pathogenic Bacterium.</title>
        <authorList>
            <person name="Kakizawa S."/>
            <person name="Makino A."/>
            <person name="Ishii Y."/>
            <person name="Tamaki H."/>
            <person name="Kamagata Y."/>
        </authorList>
    </citation>
    <scope>NUCLEOTIDE SEQUENCE [LARGE SCALE GENOMIC DNA]</scope>
    <source>
        <strain evidence="2">OY-V</strain>
    </source>
</reference>
<reference evidence="1 2" key="2">
    <citation type="journal article" date="2014" name="Genome Announc.">
        <title>Draft Genome Sequence of 'Candidatus Phytoplasma asteris' Strain OY-V, an Unculturable Plant-Pathogenic Bacterium.</title>
        <authorList>
            <person name="Kakizawa S."/>
            <person name="Makino A."/>
            <person name="Ishii Y."/>
            <person name="Tamaki H."/>
            <person name="Kamagata Y."/>
        </authorList>
    </citation>
    <scope>NUCLEOTIDE SEQUENCE [LARGE SCALE GENOMIC DNA]</scope>
    <source>
        <strain evidence="1 2">OY-V</strain>
    </source>
</reference>
<gene>
    <name evidence="1" type="ORF">OYV_01090</name>
</gene>
<proteinExistence type="predicted"/>
<evidence type="ECO:0000313" key="1">
    <source>
        <dbReference type="EMBL" id="GAK73630.1"/>
    </source>
</evidence>
<dbReference type="Proteomes" id="UP000028900">
    <property type="component" value="Unassembled WGS sequence"/>
</dbReference>
<dbReference type="EMBL" id="BBIY01000007">
    <property type="protein sequence ID" value="GAK73630.1"/>
    <property type="molecule type" value="Genomic_DNA"/>
</dbReference>
<organism evidence="1 2">
    <name type="scientific">'Chrysanthemum coronarium' phytoplasma</name>
    <dbReference type="NCBI Taxonomy" id="1520703"/>
    <lineage>
        <taxon>Bacteria</taxon>
        <taxon>Bacillati</taxon>
        <taxon>Mycoplasmatota</taxon>
        <taxon>Mollicutes</taxon>
        <taxon>Acholeplasmatales</taxon>
        <taxon>Acholeplasmataceae</taxon>
        <taxon>Candidatus Phytoplasma</taxon>
        <taxon>16SrI (Aster yellows group)</taxon>
    </lineage>
</organism>
<accession>A0ABQ0J203</accession>
<keyword evidence="2" id="KW-1185">Reference proteome</keyword>
<protein>
    <submittedName>
        <fullName evidence="1">ATPase components of ABC transporters with duplicated ATPase domains</fullName>
    </submittedName>
</protein>
<sequence>MLLNQIEFYDKPKSLMDLLKFIFILEKETKNTWDKLDKKKPSEFSYDSVLANSYNVVYSYGNDEKNFKFKICKHLKKIFIVIFWNLLILIIKVF</sequence>
<evidence type="ECO:0000313" key="2">
    <source>
        <dbReference type="Proteomes" id="UP000028900"/>
    </source>
</evidence>
<comment type="caution">
    <text evidence="1">The sequence shown here is derived from an EMBL/GenBank/DDBJ whole genome shotgun (WGS) entry which is preliminary data.</text>
</comment>
<name>A0ABQ0J203_9MOLU</name>